<dbReference type="CDD" id="cd05233">
    <property type="entry name" value="SDR_c"/>
    <property type="match status" value="1"/>
</dbReference>
<gene>
    <name evidence="4" type="ORF">E2626_14060</name>
</gene>
<protein>
    <submittedName>
        <fullName evidence="4">SDR family oxidoreductase</fullName>
    </submittedName>
</protein>
<sequence>MIMTKKIALITGAGSGLGKELALLFGQDYHIVLVGRTADKLEGVASLLAESTILTADVADPSSIQKLYEQLSEENLLPDLLVNNAGVGHFGKAEELSYDQLNEMMHINAIGPMLLTNTLLPDMKKRQSGTILNILSTAAQKGKVNETGYVASKYAFRGYSESLAKEVADDGIRVVRAYMGGMNTPFWDHNHYVSDPDRLPSPKVIAEKIYSQMDQDEIQAT</sequence>
<dbReference type="Proteomes" id="UP000297776">
    <property type="component" value="Unassembled WGS sequence"/>
</dbReference>
<dbReference type="SUPFAM" id="SSF51735">
    <property type="entry name" value="NAD(P)-binding Rossmann-fold domains"/>
    <property type="match status" value="1"/>
</dbReference>
<name>A0A4Y8LBU4_9BACL</name>
<comment type="similarity">
    <text evidence="1 3">Belongs to the short-chain dehydrogenases/reductases (SDR) family.</text>
</comment>
<dbReference type="EMBL" id="SORX01000009">
    <property type="protein sequence ID" value="TFD99634.1"/>
    <property type="molecule type" value="Genomic_DNA"/>
</dbReference>
<dbReference type="AlphaFoldDB" id="A0A4Y8LBU4"/>
<dbReference type="Pfam" id="PF00106">
    <property type="entry name" value="adh_short"/>
    <property type="match status" value="1"/>
</dbReference>
<dbReference type="InterPro" id="IPR036291">
    <property type="entry name" value="NAD(P)-bd_dom_sf"/>
</dbReference>
<evidence type="ECO:0000256" key="3">
    <source>
        <dbReference type="RuleBase" id="RU000363"/>
    </source>
</evidence>
<evidence type="ECO:0000256" key="1">
    <source>
        <dbReference type="ARBA" id="ARBA00006484"/>
    </source>
</evidence>
<dbReference type="OrthoDB" id="9775296at2"/>
<reference evidence="4 5" key="1">
    <citation type="submission" date="2019-03" db="EMBL/GenBank/DDBJ databases">
        <authorList>
            <person name="Yang Y."/>
        </authorList>
    </citation>
    <scope>NUCLEOTIDE SEQUENCE [LARGE SCALE GENOMIC DNA]</scope>
    <source>
        <strain evidence="4 5">ASL-1</strain>
    </source>
</reference>
<dbReference type="InterPro" id="IPR002347">
    <property type="entry name" value="SDR_fam"/>
</dbReference>
<dbReference type="PANTHER" id="PTHR44196:SF1">
    <property type="entry name" value="DEHYDROGENASE_REDUCTASE SDR FAMILY MEMBER 7B"/>
    <property type="match status" value="1"/>
</dbReference>
<accession>A0A4Y8LBU4</accession>
<dbReference type="GO" id="GO:0016491">
    <property type="term" value="F:oxidoreductase activity"/>
    <property type="evidence" value="ECO:0007669"/>
    <property type="project" value="UniProtKB-KW"/>
</dbReference>
<keyword evidence="5" id="KW-1185">Reference proteome</keyword>
<keyword evidence="2" id="KW-0560">Oxidoreductase</keyword>
<dbReference type="Gene3D" id="3.40.50.720">
    <property type="entry name" value="NAD(P)-binding Rossmann-like Domain"/>
    <property type="match status" value="1"/>
</dbReference>
<comment type="caution">
    <text evidence="4">The sequence shown here is derived from an EMBL/GenBank/DDBJ whole genome shotgun (WGS) entry which is preliminary data.</text>
</comment>
<dbReference type="GO" id="GO:0016020">
    <property type="term" value="C:membrane"/>
    <property type="evidence" value="ECO:0007669"/>
    <property type="project" value="TreeGrafter"/>
</dbReference>
<evidence type="ECO:0000313" key="4">
    <source>
        <dbReference type="EMBL" id="TFD99634.1"/>
    </source>
</evidence>
<organism evidence="4 5">
    <name type="scientific">Jeotgalibacillus salarius</name>
    <dbReference type="NCBI Taxonomy" id="546023"/>
    <lineage>
        <taxon>Bacteria</taxon>
        <taxon>Bacillati</taxon>
        <taxon>Bacillota</taxon>
        <taxon>Bacilli</taxon>
        <taxon>Bacillales</taxon>
        <taxon>Caryophanaceae</taxon>
        <taxon>Jeotgalibacillus</taxon>
    </lineage>
</organism>
<dbReference type="PRINTS" id="PR00080">
    <property type="entry name" value="SDRFAMILY"/>
</dbReference>
<evidence type="ECO:0000256" key="2">
    <source>
        <dbReference type="ARBA" id="ARBA00023002"/>
    </source>
</evidence>
<dbReference type="PANTHER" id="PTHR44196">
    <property type="entry name" value="DEHYDROGENASE/REDUCTASE SDR FAMILY MEMBER 7B"/>
    <property type="match status" value="1"/>
</dbReference>
<evidence type="ECO:0000313" key="5">
    <source>
        <dbReference type="Proteomes" id="UP000297776"/>
    </source>
</evidence>
<proteinExistence type="inferred from homology"/>
<dbReference type="PRINTS" id="PR00081">
    <property type="entry name" value="GDHRDH"/>
</dbReference>